<reference evidence="1 3" key="2">
    <citation type="journal article" date="2013" name="Nature">
        <title>Insights into bilaterian evolution from three spiralian genomes.</title>
        <authorList>
            <person name="Simakov O."/>
            <person name="Marletaz F."/>
            <person name="Cho S.J."/>
            <person name="Edsinger-Gonzales E."/>
            <person name="Havlak P."/>
            <person name="Hellsten U."/>
            <person name="Kuo D.H."/>
            <person name="Larsson T."/>
            <person name="Lv J."/>
            <person name="Arendt D."/>
            <person name="Savage R."/>
            <person name="Osoegawa K."/>
            <person name="de Jong P."/>
            <person name="Grimwood J."/>
            <person name="Chapman J.A."/>
            <person name="Shapiro H."/>
            <person name="Aerts A."/>
            <person name="Otillar R.P."/>
            <person name="Terry A.Y."/>
            <person name="Boore J.L."/>
            <person name="Grigoriev I.V."/>
            <person name="Lindberg D.R."/>
            <person name="Seaver E.C."/>
            <person name="Weisblat D.A."/>
            <person name="Putnam N.H."/>
            <person name="Rokhsar D.S."/>
        </authorList>
    </citation>
    <scope>NUCLEOTIDE SEQUENCE</scope>
    <source>
        <strain evidence="1 3">I ESC-2004</strain>
    </source>
</reference>
<evidence type="ECO:0000313" key="2">
    <source>
        <dbReference type="EnsemblMetazoa" id="CapteP122025"/>
    </source>
</evidence>
<dbReference type="GO" id="GO:0005739">
    <property type="term" value="C:mitochondrion"/>
    <property type="evidence" value="ECO:0007669"/>
    <property type="project" value="TreeGrafter"/>
</dbReference>
<accession>R7V1W8</accession>
<dbReference type="EnsemblMetazoa" id="CapteT122025">
    <property type="protein sequence ID" value="CapteP122025"/>
    <property type="gene ID" value="CapteG122025"/>
</dbReference>
<organism evidence="1">
    <name type="scientific">Capitella teleta</name>
    <name type="common">Polychaete worm</name>
    <dbReference type="NCBI Taxonomy" id="283909"/>
    <lineage>
        <taxon>Eukaryota</taxon>
        <taxon>Metazoa</taxon>
        <taxon>Spiralia</taxon>
        <taxon>Lophotrochozoa</taxon>
        <taxon>Annelida</taxon>
        <taxon>Polychaeta</taxon>
        <taxon>Sedentaria</taxon>
        <taxon>Scolecida</taxon>
        <taxon>Capitellidae</taxon>
        <taxon>Capitella</taxon>
    </lineage>
</organism>
<dbReference type="Pfam" id="PF10561">
    <property type="entry name" value="C2orf69"/>
    <property type="match status" value="2"/>
</dbReference>
<dbReference type="Proteomes" id="UP000014760">
    <property type="component" value="Unassembled WGS sequence"/>
</dbReference>
<dbReference type="AlphaFoldDB" id="R7V1W8"/>
<keyword evidence="3" id="KW-1185">Reference proteome</keyword>
<dbReference type="FunCoup" id="R7V1W8">
    <property type="interactions" value="1317"/>
</dbReference>
<reference evidence="2" key="3">
    <citation type="submission" date="2015-06" db="UniProtKB">
        <authorList>
            <consortium name="EnsemblMetazoa"/>
        </authorList>
    </citation>
    <scope>IDENTIFICATION</scope>
</reference>
<dbReference type="PANTHER" id="PTHR31296:SF1">
    <property type="entry name" value="MITOCHONDRIAL PROTEIN C2ORF69"/>
    <property type="match status" value="1"/>
</dbReference>
<dbReference type="PANTHER" id="PTHR31296">
    <property type="entry name" value="UPF0565 PROTEIN C2ORF69"/>
    <property type="match status" value="1"/>
</dbReference>
<name>R7V1W8_CAPTE</name>
<protein>
    <submittedName>
        <fullName evidence="1 2">Uncharacterized protein</fullName>
    </submittedName>
</protein>
<evidence type="ECO:0000313" key="3">
    <source>
        <dbReference type="Proteomes" id="UP000014760"/>
    </source>
</evidence>
<dbReference type="OrthoDB" id="419333at2759"/>
<dbReference type="EMBL" id="KB297594">
    <property type="protein sequence ID" value="ELU10321.1"/>
    <property type="molecule type" value="Genomic_DNA"/>
</dbReference>
<dbReference type="HOGENOM" id="CLU_028841_1_0_1"/>
<dbReference type="InterPro" id="IPR018881">
    <property type="entry name" value="C2orf69_mit"/>
</dbReference>
<gene>
    <name evidence="1" type="ORF">CAPTEDRAFT_122025</name>
</gene>
<sequence length="269" mass="30544">MNDVSSVDSSVVHRLGFVDGFNGKRNEVLFCGTPNPEHNVVFFGGDVQEYPEVMLAHRDNKNYIQWNLENTCRLLADKFPRSHVFIIKPSSMHLKTFSSYMNFVESDIMGCPMHSEGQQSWQSLSALLENSVAKVHPEFSPSLEVPLDIIGFSKGCVVLNQLVYDMKADDELTKKVRGLYWLDGGHNGGSKTWITDLKLLEVLASTCINVFCHVTPYQLGDSNRKWIAKEQKKFVSVLRRLSAKVSNTVHFEGEERNLDLHFKVLTEFV</sequence>
<dbReference type="OMA" id="QNEFSIM"/>
<evidence type="ECO:0000313" key="1">
    <source>
        <dbReference type="EMBL" id="ELU10321.1"/>
    </source>
</evidence>
<reference evidence="3" key="1">
    <citation type="submission" date="2012-12" db="EMBL/GenBank/DDBJ databases">
        <authorList>
            <person name="Hellsten U."/>
            <person name="Grimwood J."/>
            <person name="Chapman J.A."/>
            <person name="Shapiro H."/>
            <person name="Aerts A."/>
            <person name="Otillar R.P."/>
            <person name="Terry A.Y."/>
            <person name="Boore J.L."/>
            <person name="Simakov O."/>
            <person name="Marletaz F."/>
            <person name="Cho S.-J."/>
            <person name="Edsinger-Gonzales E."/>
            <person name="Havlak P."/>
            <person name="Kuo D.-H."/>
            <person name="Larsson T."/>
            <person name="Lv J."/>
            <person name="Arendt D."/>
            <person name="Savage R."/>
            <person name="Osoegawa K."/>
            <person name="de Jong P."/>
            <person name="Lindberg D.R."/>
            <person name="Seaver E.C."/>
            <person name="Weisblat D.A."/>
            <person name="Putnam N.H."/>
            <person name="Grigoriev I.V."/>
            <person name="Rokhsar D.S."/>
        </authorList>
    </citation>
    <scope>NUCLEOTIDE SEQUENCE</scope>
    <source>
        <strain evidence="3">I ESC-2004</strain>
    </source>
</reference>
<proteinExistence type="predicted"/>
<dbReference type="EMBL" id="AMQN01006094">
    <property type="status" value="NOT_ANNOTATED_CDS"/>
    <property type="molecule type" value="Genomic_DNA"/>
</dbReference>